<accession>A0ACB5U9V5</accession>
<organism evidence="1 2">
    <name type="scientific">Ambrosiozyma monospora</name>
    <name type="common">Yeast</name>
    <name type="synonym">Endomycopsis monosporus</name>
    <dbReference type="NCBI Taxonomy" id="43982"/>
    <lineage>
        <taxon>Eukaryota</taxon>
        <taxon>Fungi</taxon>
        <taxon>Dikarya</taxon>
        <taxon>Ascomycota</taxon>
        <taxon>Saccharomycotina</taxon>
        <taxon>Pichiomycetes</taxon>
        <taxon>Pichiales</taxon>
        <taxon>Pichiaceae</taxon>
        <taxon>Ambrosiozyma</taxon>
    </lineage>
</organism>
<proteinExistence type="predicted"/>
<protein>
    <submittedName>
        <fullName evidence="1">Unnamed protein product</fullName>
    </submittedName>
</protein>
<evidence type="ECO:0000313" key="1">
    <source>
        <dbReference type="EMBL" id="GMF05987.1"/>
    </source>
</evidence>
<reference evidence="1" key="1">
    <citation type="submission" date="2023-04" db="EMBL/GenBank/DDBJ databases">
        <title>Ambrosiozyma monospora NBRC 10751.</title>
        <authorList>
            <person name="Ichikawa N."/>
            <person name="Sato H."/>
            <person name="Tonouchi N."/>
        </authorList>
    </citation>
    <scope>NUCLEOTIDE SEQUENCE</scope>
    <source>
        <strain evidence="1">NBRC 10751</strain>
    </source>
</reference>
<dbReference type="Proteomes" id="UP001165064">
    <property type="component" value="Unassembled WGS sequence"/>
</dbReference>
<dbReference type="EMBL" id="BSXS01014798">
    <property type="protein sequence ID" value="GMF05987.1"/>
    <property type="molecule type" value="Genomic_DNA"/>
</dbReference>
<name>A0ACB5U9V5_AMBMO</name>
<evidence type="ECO:0000313" key="2">
    <source>
        <dbReference type="Proteomes" id="UP001165064"/>
    </source>
</evidence>
<sequence length="173" mass="19394">MSKRRVLGKSSLSSAPRQQQTTRTQQQQKQRREQQRQVLDERNLSKPQDRQAKGLKNGAGPKGTAGTTGTKTMTGRDFTTGITSIDTKTTLETNADTQRDTTIIANEFHVKGNAGIVCPICNEQMITLNQLNQHLDDAHGDNYNYDGDDDSTNEIRTRVFNGIWVLLFIRLSQ</sequence>
<gene>
    <name evidence="1" type="ORF">Amon02_001252400</name>
</gene>
<comment type="caution">
    <text evidence="1">The sequence shown here is derived from an EMBL/GenBank/DDBJ whole genome shotgun (WGS) entry which is preliminary data.</text>
</comment>
<keyword evidence="2" id="KW-1185">Reference proteome</keyword>